<dbReference type="AlphaFoldDB" id="A0AAD7U0J3"/>
<keyword evidence="3" id="KW-0539">Nucleus</keyword>
<dbReference type="GO" id="GO:0005730">
    <property type="term" value="C:nucleolus"/>
    <property type="evidence" value="ECO:0007669"/>
    <property type="project" value="InterPro"/>
</dbReference>
<dbReference type="GO" id="GO:0030896">
    <property type="term" value="C:checkpoint clamp complex"/>
    <property type="evidence" value="ECO:0007669"/>
    <property type="project" value="InterPro"/>
</dbReference>
<proteinExistence type="inferred from homology"/>
<dbReference type="InterPro" id="IPR007150">
    <property type="entry name" value="HUS1/Mec3"/>
</dbReference>
<sequence>MRFRATVENVDTFAKIVQSVEKLQKRCTIKFAEHEMRIICTGDVNEGGIQVWSQIKVSSLFTDYRIQSNSNNEITISMSSEALLAALRSAAASSTAQNSSTSFTTDTQVTMKLAKKGDKSVLSLEITGLTPMARAMTVVQHIVIDVVKHADVERLKEPMCPEPDVHILLPALAKLRTVVERLRPLANDGVIFRANHNGELQLAVTTDNARVEVGWSGLTNPTMAKDPSSQNTNTDDSDAKDPAEMHGVLVSHKCLLKFLNSHVVSTTTIACICENHCVILYVYIGNVADAGGVITYYIPAKFDDGI</sequence>
<feature type="compositionally biased region" description="Polar residues" evidence="5">
    <location>
        <begin position="218"/>
        <end position="234"/>
    </location>
</feature>
<name>A0AAD7U0J3_9APHY</name>
<dbReference type="Gene3D" id="3.70.10.10">
    <property type="match status" value="1"/>
</dbReference>
<evidence type="ECO:0000313" key="6">
    <source>
        <dbReference type="EMBL" id="KAJ8495070.1"/>
    </source>
</evidence>
<dbReference type="GO" id="GO:0044778">
    <property type="term" value="P:meiotic DNA integrity checkpoint signaling"/>
    <property type="evidence" value="ECO:0007669"/>
    <property type="project" value="TreeGrafter"/>
</dbReference>
<protein>
    <recommendedName>
        <fullName evidence="4">Checkpoint protein</fullName>
    </recommendedName>
</protein>
<dbReference type="GO" id="GO:0033314">
    <property type="term" value="P:mitotic DNA replication checkpoint signaling"/>
    <property type="evidence" value="ECO:0007669"/>
    <property type="project" value="TreeGrafter"/>
</dbReference>
<dbReference type="PANTHER" id="PTHR12900">
    <property type="entry name" value="MITOTIC AND DNA DAMAGE CHECKPOINT PROTEIN HUS1"/>
    <property type="match status" value="1"/>
</dbReference>
<evidence type="ECO:0000256" key="4">
    <source>
        <dbReference type="PIRNR" id="PIRNR011312"/>
    </source>
</evidence>
<dbReference type="Pfam" id="PF04005">
    <property type="entry name" value="Hus1"/>
    <property type="match status" value="1"/>
</dbReference>
<evidence type="ECO:0000256" key="5">
    <source>
        <dbReference type="SAM" id="MobiDB-lite"/>
    </source>
</evidence>
<dbReference type="InterPro" id="IPR046938">
    <property type="entry name" value="DNA_clamp_sf"/>
</dbReference>
<organism evidence="6 7">
    <name type="scientific">Trametes cubensis</name>
    <dbReference type="NCBI Taxonomy" id="1111947"/>
    <lineage>
        <taxon>Eukaryota</taxon>
        <taxon>Fungi</taxon>
        <taxon>Dikarya</taxon>
        <taxon>Basidiomycota</taxon>
        <taxon>Agaricomycotina</taxon>
        <taxon>Agaricomycetes</taxon>
        <taxon>Polyporales</taxon>
        <taxon>Polyporaceae</taxon>
        <taxon>Trametes</taxon>
    </lineage>
</organism>
<comment type="caution">
    <text evidence="6">The sequence shown here is derived from an EMBL/GenBank/DDBJ whole genome shotgun (WGS) entry which is preliminary data.</text>
</comment>
<evidence type="ECO:0000313" key="7">
    <source>
        <dbReference type="Proteomes" id="UP001215151"/>
    </source>
</evidence>
<dbReference type="EMBL" id="JAPEVG010000028">
    <property type="protein sequence ID" value="KAJ8495070.1"/>
    <property type="molecule type" value="Genomic_DNA"/>
</dbReference>
<comment type="subcellular location">
    <subcellularLocation>
        <location evidence="1">Nucleus</location>
    </subcellularLocation>
</comment>
<dbReference type="PANTHER" id="PTHR12900:SF0">
    <property type="entry name" value="CHECKPOINT PROTEIN"/>
    <property type="match status" value="1"/>
</dbReference>
<dbReference type="Proteomes" id="UP001215151">
    <property type="component" value="Unassembled WGS sequence"/>
</dbReference>
<dbReference type="GO" id="GO:0035861">
    <property type="term" value="C:site of double-strand break"/>
    <property type="evidence" value="ECO:0007669"/>
    <property type="project" value="TreeGrafter"/>
</dbReference>
<reference evidence="6" key="1">
    <citation type="submission" date="2022-11" db="EMBL/GenBank/DDBJ databases">
        <title>Genome Sequence of Cubamyces cubensis.</title>
        <authorList>
            <person name="Buettner E."/>
        </authorList>
    </citation>
    <scope>NUCLEOTIDE SEQUENCE</scope>
    <source>
        <strain evidence="6">MPL-01</strain>
    </source>
</reference>
<dbReference type="PIRSF" id="PIRSF011312">
    <property type="entry name" value="Cell_cycle_HUS1"/>
    <property type="match status" value="1"/>
</dbReference>
<dbReference type="GO" id="GO:0031573">
    <property type="term" value="P:mitotic intra-S DNA damage checkpoint signaling"/>
    <property type="evidence" value="ECO:0007669"/>
    <property type="project" value="TreeGrafter"/>
</dbReference>
<gene>
    <name evidence="6" type="ORF">ONZ51_g1916</name>
</gene>
<feature type="region of interest" description="Disordered" evidence="5">
    <location>
        <begin position="218"/>
        <end position="242"/>
    </location>
</feature>
<keyword evidence="7" id="KW-1185">Reference proteome</keyword>
<evidence type="ECO:0000256" key="3">
    <source>
        <dbReference type="ARBA" id="ARBA00023242"/>
    </source>
</evidence>
<dbReference type="GO" id="GO:0000724">
    <property type="term" value="P:double-strand break repair via homologous recombination"/>
    <property type="evidence" value="ECO:0007669"/>
    <property type="project" value="TreeGrafter"/>
</dbReference>
<dbReference type="InterPro" id="IPR016580">
    <property type="entry name" value="HUS1"/>
</dbReference>
<evidence type="ECO:0000256" key="1">
    <source>
        <dbReference type="ARBA" id="ARBA00004123"/>
    </source>
</evidence>
<dbReference type="SUPFAM" id="SSF55979">
    <property type="entry name" value="DNA clamp"/>
    <property type="match status" value="1"/>
</dbReference>
<dbReference type="GO" id="GO:0000723">
    <property type="term" value="P:telomere maintenance"/>
    <property type="evidence" value="ECO:0007669"/>
    <property type="project" value="TreeGrafter"/>
</dbReference>
<accession>A0AAD7U0J3</accession>
<evidence type="ECO:0000256" key="2">
    <source>
        <dbReference type="ARBA" id="ARBA00005563"/>
    </source>
</evidence>
<dbReference type="GO" id="GO:0006289">
    <property type="term" value="P:nucleotide-excision repair"/>
    <property type="evidence" value="ECO:0007669"/>
    <property type="project" value="TreeGrafter"/>
</dbReference>
<comment type="similarity">
    <text evidence="2 4">Belongs to the HUS1 family.</text>
</comment>